<comment type="caution">
    <text evidence="2">The sequence shown here is derived from an EMBL/GenBank/DDBJ whole genome shotgun (WGS) entry which is preliminary data.</text>
</comment>
<evidence type="ECO:0000313" key="2">
    <source>
        <dbReference type="EMBL" id="KAJ1108682.1"/>
    </source>
</evidence>
<evidence type="ECO:0000313" key="3">
    <source>
        <dbReference type="Proteomes" id="UP001066276"/>
    </source>
</evidence>
<organism evidence="2 3">
    <name type="scientific">Pleurodeles waltl</name>
    <name type="common">Iberian ribbed newt</name>
    <dbReference type="NCBI Taxonomy" id="8319"/>
    <lineage>
        <taxon>Eukaryota</taxon>
        <taxon>Metazoa</taxon>
        <taxon>Chordata</taxon>
        <taxon>Craniata</taxon>
        <taxon>Vertebrata</taxon>
        <taxon>Euteleostomi</taxon>
        <taxon>Amphibia</taxon>
        <taxon>Batrachia</taxon>
        <taxon>Caudata</taxon>
        <taxon>Salamandroidea</taxon>
        <taxon>Salamandridae</taxon>
        <taxon>Pleurodelinae</taxon>
        <taxon>Pleurodeles</taxon>
    </lineage>
</organism>
<gene>
    <name evidence="2" type="ORF">NDU88_006054</name>
</gene>
<protein>
    <submittedName>
        <fullName evidence="2">Uncharacterized protein</fullName>
    </submittedName>
</protein>
<proteinExistence type="predicted"/>
<evidence type="ECO:0000256" key="1">
    <source>
        <dbReference type="SAM" id="MobiDB-lite"/>
    </source>
</evidence>
<dbReference type="EMBL" id="JANPWB010000013">
    <property type="protein sequence ID" value="KAJ1108682.1"/>
    <property type="molecule type" value="Genomic_DNA"/>
</dbReference>
<reference evidence="2" key="1">
    <citation type="journal article" date="2022" name="bioRxiv">
        <title>Sequencing and chromosome-scale assembly of the giantPleurodeles waltlgenome.</title>
        <authorList>
            <person name="Brown T."/>
            <person name="Elewa A."/>
            <person name="Iarovenko S."/>
            <person name="Subramanian E."/>
            <person name="Araus A.J."/>
            <person name="Petzold A."/>
            <person name="Susuki M."/>
            <person name="Suzuki K.-i.T."/>
            <person name="Hayashi T."/>
            <person name="Toyoda A."/>
            <person name="Oliveira C."/>
            <person name="Osipova E."/>
            <person name="Leigh N.D."/>
            <person name="Simon A."/>
            <person name="Yun M.H."/>
        </authorList>
    </citation>
    <scope>NUCLEOTIDE SEQUENCE</scope>
    <source>
        <strain evidence="2">20211129_DDA</strain>
        <tissue evidence="2">Liver</tissue>
    </source>
</reference>
<accession>A0AAV7MZT5</accession>
<keyword evidence="3" id="KW-1185">Reference proteome</keyword>
<feature type="region of interest" description="Disordered" evidence="1">
    <location>
        <begin position="1"/>
        <end position="79"/>
    </location>
</feature>
<sequence length="91" mass="9409">MTSTRNDQGEILALPGSADDQDGSTAGGPAISQQEPVPLPLPAQTGDTATRANVPGMGPSQVPTSGRSGSERYHLRYNPNPSQLYADFALG</sequence>
<name>A0AAV7MZT5_PLEWA</name>
<dbReference type="AlphaFoldDB" id="A0AAV7MZT5"/>
<dbReference type="Proteomes" id="UP001066276">
    <property type="component" value="Chromosome 9"/>
</dbReference>